<sequence length="108" mass="12330">MIEKRYEFTFSDAKTIERVVSDDNVDINHMILPKGDALPEHYTNSNVYMIVVRGEISLQLGTQDEHTYPAGSIIAIPYKTKMNARNNHEEVLEFFVVKAPSPKTFAKN</sequence>
<keyword evidence="3" id="KW-1185">Reference proteome</keyword>
<dbReference type="Gene3D" id="2.60.120.10">
    <property type="entry name" value="Jelly Rolls"/>
    <property type="match status" value="1"/>
</dbReference>
<evidence type="ECO:0000313" key="3">
    <source>
        <dbReference type="Proteomes" id="UP000062160"/>
    </source>
</evidence>
<dbReference type="CDD" id="cd20290">
    <property type="entry name" value="cupin_Mj0764-like"/>
    <property type="match status" value="1"/>
</dbReference>
<dbReference type="SUPFAM" id="SSF51182">
    <property type="entry name" value="RmlC-like cupins"/>
    <property type="match status" value="1"/>
</dbReference>
<dbReference type="STRING" id="224999.GCA_001485475_00933"/>
<reference evidence="2" key="1">
    <citation type="journal article" date="2016" name="Genome Announc.">
        <title>Draft Genome Sequence of the Syntrophic Lactate-Degrading Bacterium Tepidanaerobacter syntrophicus JLT.</title>
        <authorList>
            <person name="Matsuura N."/>
            <person name="Ohashi A."/>
            <person name="Tourlousse D.M."/>
            <person name="Sekiguchi Y."/>
        </authorList>
    </citation>
    <scope>NUCLEOTIDE SEQUENCE [LARGE SCALE GENOMIC DNA]</scope>
    <source>
        <strain evidence="2">JL</strain>
    </source>
</reference>
<dbReference type="Pfam" id="PF07883">
    <property type="entry name" value="Cupin_2"/>
    <property type="match status" value="1"/>
</dbReference>
<dbReference type="AlphaFoldDB" id="A0A0U9HI20"/>
<dbReference type="Proteomes" id="UP000062160">
    <property type="component" value="Unassembled WGS sequence"/>
</dbReference>
<dbReference type="OrthoDB" id="1725465at2"/>
<organism evidence="2">
    <name type="scientific">Tepidanaerobacter syntrophicus</name>
    <dbReference type="NCBI Taxonomy" id="224999"/>
    <lineage>
        <taxon>Bacteria</taxon>
        <taxon>Bacillati</taxon>
        <taxon>Bacillota</taxon>
        <taxon>Clostridia</taxon>
        <taxon>Thermosediminibacterales</taxon>
        <taxon>Tepidanaerobacteraceae</taxon>
        <taxon>Tepidanaerobacter</taxon>
    </lineage>
</organism>
<evidence type="ECO:0000259" key="1">
    <source>
        <dbReference type="Pfam" id="PF07883"/>
    </source>
</evidence>
<proteinExistence type="predicted"/>
<dbReference type="InterPro" id="IPR011051">
    <property type="entry name" value="RmlC_Cupin_sf"/>
</dbReference>
<gene>
    <name evidence="2" type="ORF">TSYNT_6309</name>
</gene>
<evidence type="ECO:0000313" key="2">
    <source>
        <dbReference type="EMBL" id="GAQ24924.1"/>
    </source>
</evidence>
<protein>
    <submittedName>
        <fullName evidence="2">Cupin domain-containing protein</fullName>
    </submittedName>
</protein>
<dbReference type="RefSeq" id="WP_059032341.1">
    <property type="nucleotide sequence ID" value="NZ_BSDN01000008.1"/>
</dbReference>
<feature type="domain" description="Cupin type-2" evidence="1">
    <location>
        <begin position="29"/>
        <end position="97"/>
    </location>
</feature>
<dbReference type="InterPro" id="IPR014710">
    <property type="entry name" value="RmlC-like_jellyroll"/>
</dbReference>
<accession>A0A0U9HI20</accession>
<name>A0A0U9HI20_9FIRM</name>
<dbReference type="EMBL" id="DF977000">
    <property type="protein sequence ID" value="GAQ24924.1"/>
    <property type="molecule type" value="Genomic_DNA"/>
</dbReference>
<dbReference type="InterPro" id="IPR013096">
    <property type="entry name" value="Cupin_2"/>
</dbReference>